<accession>A0A4Y3VYG2</accession>
<feature type="chain" id="PRO_5021497951" evidence="1">
    <location>
        <begin position="42"/>
        <end position="385"/>
    </location>
</feature>
<reference evidence="3 4" key="1">
    <citation type="submission" date="2019-06" db="EMBL/GenBank/DDBJ databases">
        <title>Whole genome shotgun sequence of Streptomyces spinoverrucosus NBRC 14228.</title>
        <authorList>
            <person name="Hosoyama A."/>
            <person name="Uohara A."/>
            <person name="Ohji S."/>
            <person name="Ichikawa N."/>
        </authorList>
    </citation>
    <scope>NUCLEOTIDE SEQUENCE [LARGE SCALE GENOMIC DNA]</scope>
    <source>
        <strain evidence="3 4">NBRC 14228</strain>
    </source>
</reference>
<dbReference type="EMBL" id="BJND01000177">
    <property type="protein sequence ID" value="GEC10781.1"/>
    <property type="molecule type" value="Genomic_DNA"/>
</dbReference>
<keyword evidence="4" id="KW-1185">Reference proteome</keyword>
<gene>
    <name evidence="3" type="ORF">SSP24_84360</name>
</gene>
<dbReference type="AlphaFoldDB" id="A0A4Y3VYG2"/>
<organism evidence="3 4">
    <name type="scientific">Streptomyces spinoverrucosus</name>
    <dbReference type="NCBI Taxonomy" id="284043"/>
    <lineage>
        <taxon>Bacteria</taxon>
        <taxon>Bacillati</taxon>
        <taxon>Actinomycetota</taxon>
        <taxon>Actinomycetes</taxon>
        <taxon>Kitasatosporales</taxon>
        <taxon>Streptomycetaceae</taxon>
        <taxon>Streptomyces</taxon>
    </lineage>
</organism>
<evidence type="ECO:0000256" key="1">
    <source>
        <dbReference type="SAM" id="SignalP"/>
    </source>
</evidence>
<protein>
    <submittedName>
        <fullName evidence="3">Membrane protein</fullName>
    </submittedName>
</protein>
<dbReference type="InterPro" id="IPR009078">
    <property type="entry name" value="Ferritin-like_SF"/>
</dbReference>
<dbReference type="SUPFAM" id="SSF47240">
    <property type="entry name" value="Ferritin-like"/>
    <property type="match status" value="1"/>
</dbReference>
<dbReference type="PANTHER" id="PTHR34400:SF4">
    <property type="entry name" value="MEMBRANE PROTEIN"/>
    <property type="match status" value="1"/>
</dbReference>
<dbReference type="InterPro" id="IPR006311">
    <property type="entry name" value="TAT_signal"/>
</dbReference>
<keyword evidence="1" id="KW-0732">Signal</keyword>
<dbReference type="InterPro" id="IPR012347">
    <property type="entry name" value="Ferritin-like"/>
</dbReference>
<feature type="domain" description="Iminophenyl-pyruvate dimer synthase" evidence="2">
    <location>
        <begin position="78"/>
        <end position="272"/>
    </location>
</feature>
<dbReference type="PROSITE" id="PS51318">
    <property type="entry name" value="TAT"/>
    <property type="match status" value="1"/>
</dbReference>
<name>A0A4Y3VYG2_9ACTN</name>
<dbReference type="PANTHER" id="PTHR34400">
    <property type="match status" value="1"/>
</dbReference>
<sequence length="385" mass="41617">MTDMSEESDRPAVAPFKRRSFLASAALATGTSAAVAGPAQAAAPPASRPLAAPGAGAVARLLAVPEANRGAEWIRSALQVAVELELATIPPYLCGWWSVKDRGSEVARMIRRIVGDEMYHLGIVCNLLVAVGGRPQIKAAAPVYPGPLPGGVRAGVTVYLSGLTKPFVRDVMMAIEAPEESLVRSARPSPTVGEFYDDLLKAFWALRPELTVRGQLSEYVGGDDLRPVETLDDVERAIEIIREQGEGTASSPYESFEDDYPAHYYAFGEIYHGRELRETDDGWKYVGPPVPFPDVRPMAPVPAGGWPNPPLHVGRLLYRFDTIYSTVLDTLDAAWAGGGPRTLGAAVHTMRGLEGPAVELMEISIPYAPRSTYGPQFRALRSPRR</sequence>
<dbReference type="InterPro" id="IPR026820">
    <property type="entry name" value="VioB/RebD_dom"/>
</dbReference>
<proteinExistence type="predicted"/>
<dbReference type="Pfam" id="PF12902">
    <property type="entry name" value="Ferritin-like"/>
    <property type="match status" value="1"/>
</dbReference>
<comment type="caution">
    <text evidence="3">The sequence shown here is derived from an EMBL/GenBank/DDBJ whole genome shotgun (WGS) entry which is preliminary data.</text>
</comment>
<dbReference type="Proteomes" id="UP000317881">
    <property type="component" value="Unassembled WGS sequence"/>
</dbReference>
<evidence type="ECO:0000313" key="4">
    <source>
        <dbReference type="Proteomes" id="UP000317881"/>
    </source>
</evidence>
<dbReference type="Gene3D" id="1.20.1260.10">
    <property type="match status" value="1"/>
</dbReference>
<feature type="signal peptide" evidence="1">
    <location>
        <begin position="1"/>
        <end position="41"/>
    </location>
</feature>
<evidence type="ECO:0000259" key="2">
    <source>
        <dbReference type="Pfam" id="PF12902"/>
    </source>
</evidence>
<evidence type="ECO:0000313" key="3">
    <source>
        <dbReference type="EMBL" id="GEC10781.1"/>
    </source>
</evidence>